<protein>
    <submittedName>
        <fullName evidence="5">GntR family transcriptional regulator</fullName>
    </submittedName>
</protein>
<dbReference type="InterPro" id="IPR036388">
    <property type="entry name" value="WH-like_DNA-bd_sf"/>
</dbReference>
<dbReference type="RefSeq" id="WP_189177854.1">
    <property type="nucleotide sequence ID" value="NZ_BMNG01000033.1"/>
</dbReference>
<dbReference type="SUPFAM" id="SSF46785">
    <property type="entry name" value="Winged helix' DNA-binding domain"/>
    <property type="match status" value="1"/>
</dbReference>
<name>A0ABQ2MXV6_9ACTN</name>
<keyword evidence="6" id="KW-1185">Reference proteome</keyword>
<sequence>MKPTPVYQRIADDLRQAVADGTYPPGSKLPTENVLTERYETSRATVRQGLGVLVNEGLVEPRRPQGYFVIEHKRLVYRPQAEFRRRPPAVDIFTNLVAEYDGRAPSQDIEVSIVEPTQMVRDRLGLEAGELVAARRRVRKLDGTAYNLNDSHVRLSLVQGTDWMTPADVARGTNAVLAELGHEIVYALHEFYLRMPSPQEAQRLNLGAGVPIAEHYATGFDADETPIQVTVSIVPGDRHVIVFDSYRDRENSDQPRIPWGAP</sequence>
<dbReference type="CDD" id="cd07377">
    <property type="entry name" value="WHTH_GntR"/>
    <property type="match status" value="1"/>
</dbReference>
<evidence type="ECO:0000313" key="5">
    <source>
        <dbReference type="EMBL" id="GGO60089.1"/>
    </source>
</evidence>
<evidence type="ECO:0000313" key="6">
    <source>
        <dbReference type="Proteomes" id="UP000656881"/>
    </source>
</evidence>
<reference evidence="6" key="1">
    <citation type="journal article" date="2019" name="Int. J. Syst. Evol. Microbiol.">
        <title>The Global Catalogue of Microorganisms (GCM) 10K type strain sequencing project: providing services to taxonomists for standard genome sequencing and annotation.</title>
        <authorList>
            <consortium name="The Broad Institute Genomics Platform"/>
            <consortium name="The Broad Institute Genome Sequencing Center for Infectious Disease"/>
            <person name="Wu L."/>
            <person name="Ma J."/>
        </authorList>
    </citation>
    <scope>NUCLEOTIDE SEQUENCE [LARGE SCALE GENOMIC DNA]</scope>
    <source>
        <strain evidence="6">CGMCC 4.7349</strain>
    </source>
</reference>
<dbReference type="SMART" id="SM00345">
    <property type="entry name" value="HTH_GNTR"/>
    <property type="match status" value="1"/>
</dbReference>
<organism evidence="5 6">
    <name type="scientific">Streptomyces lasiicapitis</name>
    <dbReference type="NCBI Taxonomy" id="1923961"/>
    <lineage>
        <taxon>Bacteria</taxon>
        <taxon>Bacillati</taxon>
        <taxon>Actinomycetota</taxon>
        <taxon>Actinomycetes</taxon>
        <taxon>Kitasatosporales</taxon>
        <taxon>Streptomycetaceae</taxon>
        <taxon>Streptomyces</taxon>
    </lineage>
</organism>
<dbReference type="Pfam" id="PF07702">
    <property type="entry name" value="UTRA"/>
    <property type="match status" value="1"/>
</dbReference>
<dbReference type="PANTHER" id="PTHR44846">
    <property type="entry name" value="MANNOSYL-D-GLYCERATE TRANSPORT/METABOLISM SYSTEM REPRESSOR MNGR-RELATED"/>
    <property type="match status" value="1"/>
</dbReference>
<proteinExistence type="predicted"/>
<dbReference type="Gene3D" id="1.10.10.10">
    <property type="entry name" value="Winged helix-like DNA-binding domain superfamily/Winged helix DNA-binding domain"/>
    <property type="match status" value="1"/>
</dbReference>
<dbReference type="InterPro" id="IPR011663">
    <property type="entry name" value="UTRA"/>
</dbReference>
<keyword evidence="2" id="KW-0238">DNA-binding</keyword>
<comment type="caution">
    <text evidence="5">The sequence shown here is derived from an EMBL/GenBank/DDBJ whole genome shotgun (WGS) entry which is preliminary data.</text>
</comment>
<evidence type="ECO:0000256" key="1">
    <source>
        <dbReference type="ARBA" id="ARBA00023015"/>
    </source>
</evidence>
<evidence type="ECO:0000259" key="4">
    <source>
        <dbReference type="PROSITE" id="PS50949"/>
    </source>
</evidence>
<dbReference type="PANTHER" id="PTHR44846:SF17">
    <property type="entry name" value="GNTR-FAMILY TRANSCRIPTIONAL REGULATOR"/>
    <property type="match status" value="1"/>
</dbReference>
<evidence type="ECO:0000256" key="2">
    <source>
        <dbReference type="ARBA" id="ARBA00023125"/>
    </source>
</evidence>
<accession>A0ABQ2MXV6</accession>
<dbReference type="Proteomes" id="UP000656881">
    <property type="component" value="Unassembled WGS sequence"/>
</dbReference>
<feature type="domain" description="HTH gntR-type" evidence="4">
    <location>
        <begin position="4"/>
        <end position="72"/>
    </location>
</feature>
<dbReference type="PRINTS" id="PR00035">
    <property type="entry name" value="HTHGNTR"/>
</dbReference>
<dbReference type="SMART" id="SM00866">
    <property type="entry name" value="UTRA"/>
    <property type="match status" value="1"/>
</dbReference>
<evidence type="ECO:0000256" key="3">
    <source>
        <dbReference type="ARBA" id="ARBA00023163"/>
    </source>
</evidence>
<dbReference type="InterPro" id="IPR000524">
    <property type="entry name" value="Tscrpt_reg_HTH_GntR"/>
</dbReference>
<dbReference type="InterPro" id="IPR028978">
    <property type="entry name" value="Chorismate_lyase_/UTRA_dom_sf"/>
</dbReference>
<dbReference type="Pfam" id="PF00392">
    <property type="entry name" value="GntR"/>
    <property type="match status" value="1"/>
</dbReference>
<dbReference type="SUPFAM" id="SSF64288">
    <property type="entry name" value="Chorismate lyase-like"/>
    <property type="match status" value="1"/>
</dbReference>
<dbReference type="InterPro" id="IPR050679">
    <property type="entry name" value="Bact_HTH_transcr_reg"/>
</dbReference>
<keyword evidence="3" id="KW-0804">Transcription</keyword>
<dbReference type="InterPro" id="IPR036390">
    <property type="entry name" value="WH_DNA-bd_sf"/>
</dbReference>
<dbReference type="Gene3D" id="3.40.1410.10">
    <property type="entry name" value="Chorismate lyase-like"/>
    <property type="match status" value="1"/>
</dbReference>
<dbReference type="EMBL" id="BMNG01000033">
    <property type="protein sequence ID" value="GGO60089.1"/>
    <property type="molecule type" value="Genomic_DNA"/>
</dbReference>
<dbReference type="PROSITE" id="PS50949">
    <property type="entry name" value="HTH_GNTR"/>
    <property type="match status" value="1"/>
</dbReference>
<keyword evidence="1" id="KW-0805">Transcription regulation</keyword>
<gene>
    <name evidence="5" type="ORF">GCM10012286_83180</name>
</gene>